<name>A0A9P6TZK0_9FUNG</name>
<proteinExistence type="predicted"/>
<dbReference type="PROSITE" id="PS51294">
    <property type="entry name" value="HTH_MYB"/>
    <property type="match status" value="1"/>
</dbReference>
<dbReference type="GO" id="GO:0000981">
    <property type="term" value="F:DNA-binding transcription factor activity, RNA polymerase II-specific"/>
    <property type="evidence" value="ECO:0007669"/>
    <property type="project" value="TreeGrafter"/>
</dbReference>
<sequence>MSSNGQGLAHRDHRERSVMTPTSTATNALQQFLEFWCRWRPCLSSLMPCDSTSPHRDFSAQASIQSTFQCRSYNTMTKLAPQTPPPPPGPASTIANGGSGGRSSSSSGSSSGVGGRSGKKPEWTAAMNTQLIEWRNDGLSWRDIGARLGISNVGCLKHYRNVVQPALDPSHGWDAHKDGLILHRRLVLGTPWAGIGQALDLEPQLCMARYKVVLEPVLAGDPAAGVDRLESSSVLQAALQKWQWQPEEVLRWYQQRVQGVGIVNTRLPEEWQWTGAMEDRLWAMHQQGQDWEKIATELEMSKDACRRRFKLRFLDKVVVDGSQAPTSTLPPLPPSPSPPSPLSSSSPLSSLSSLSSSSPSISPDDKQGRKEILMVGRPPKDIWTSELDEQLVQLRQQLGLSWREIGSKLCISHVACRRRYETTVWPERTRFWNNEREAELATYLHQGKDVEEIAAAMGENVHPMAVRQQAKAIVKQEQRTKRLREQAVRHQRRDMAERARVGETWEVAQAGELSPATLERFYTNEDWDRLLRGVDDDDGDGGGHGDGHGPNVKESGLSREQLQEAWRQQQGTWTIEQETTLIQQVLQRGLGSSGKDGVDLWRKISSAVGGGHSSVACRIRWKNLDMPVQQTVPIPAVEWPLERELAFWQIWRDERPEVRWDRVARALGEFVTAKECEQYFSSMTSKLLSVSVPNFVVQRVYEERLERLSKAMVLGKGGPLLWTKRRSTQLQSLARVLYGPHWWRRRRLVWRKVARQMGITKVQCRQHWAYLKSAFREEWTREEVEQLERGVRAHGEDWAAIRQEFLPHRTVRAVRCKWFTISDHGAKVTVDEYMTLMGRVEALREQQDRDDGRIDWSDVSSQLPGWTPAPCRRVWESSYASLLEKTVFSAEEDLWLVSNMDPAAPQDWEAVPQQLDSTKLPWAYRLRWCQLMMPVE</sequence>
<dbReference type="InterPro" id="IPR017884">
    <property type="entry name" value="SANT_dom"/>
</dbReference>
<dbReference type="InterPro" id="IPR001005">
    <property type="entry name" value="SANT/Myb"/>
</dbReference>
<dbReference type="InterPro" id="IPR017930">
    <property type="entry name" value="Myb_dom"/>
</dbReference>
<dbReference type="CDD" id="cd00167">
    <property type="entry name" value="SANT"/>
    <property type="match status" value="1"/>
</dbReference>
<dbReference type="PROSITE" id="PS51293">
    <property type="entry name" value="SANT"/>
    <property type="match status" value="1"/>
</dbReference>
<dbReference type="SMART" id="SM00717">
    <property type="entry name" value="SANT"/>
    <property type="match status" value="4"/>
</dbReference>
<dbReference type="OrthoDB" id="18440at2759"/>
<dbReference type="Proteomes" id="UP000807716">
    <property type="component" value="Unassembled WGS sequence"/>
</dbReference>
<feature type="region of interest" description="Disordered" evidence="2">
    <location>
        <begin position="77"/>
        <end position="122"/>
    </location>
</feature>
<feature type="region of interest" description="Disordered" evidence="2">
    <location>
        <begin position="323"/>
        <end position="368"/>
    </location>
</feature>
<feature type="domain" description="Myb-like" evidence="3">
    <location>
        <begin position="776"/>
        <end position="822"/>
    </location>
</feature>
<gene>
    <name evidence="6" type="ORF">DFQ27_007099</name>
</gene>
<dbReference type="GO" id="GO:0000978">
    <property type="term" value="F:RNA polymerase II cis-regulatory region sequence-specific DNA binding"/>
    <property type="evidence" value="ECO:0007669"/>
    <property type="project" value="TreeGrafter"/>
</dbReference>
<dbReference type="Gene3D" id="1.10.10.60">
    <property type="entry name" value="Homeodomain-like"/>
    <property type="match status" value="2"/>
</dbReference>
<comment type="caution">
    <text evidence="6">The sequence shown here is derived from an EMBL/GenBank/DDBJ whole genome shotgun (WGS) entry which is preliminary data.</text>
</comment>
<evidence type="ECO:0000313" key="6">
    <source>
        <dbReference type="EMBL" id="KAG0253997.1"/>
    </source>
</evidence>
<feature type="domain" description="Myb-like" evidence="3">
    <location>
        <begin position="569"/>
        <end position="625"/>
    </location>
</feature>
<evidence type="ECO:0000259" key="4">
    <source>
        <dbReference type="PROSITE" id="PS51293"/>
    </source>
</evidence>
<feature type="region of interest" description="Disordered" evidence="2">
    <location>
        <begin position="1"/>
        <end position="22"/>
    </location>
</feature>
<feature type="domain" description="SANT" evidence="4">
    <location>
        <begin position="774"/>
        <end position="811"/>
    </location>
</feature>
<dbReference type="AlphaFoldDB" id="A0A9P6TZK0"/>
<feature type="compositionally biased region" description="Pro residues" evidence="2">
    <location>
        <begin position="328"/>
        <end position="341"/>
    </location>
</feature>
<feature type="domain" description="Myb-like" evidence="3">
    <location>
        <begin position="380"/>
        <end position="424"/>
    </location>
</feature>
<dbReference type="InterPro" id="IPR050560">
    <property type="entry name" value="MYB_TF"/>
</dbReference>
<dbReference type="InterPro" id="IPR009057">
    <property type="entry name" value="Homeodomain-like_sf"/>
</dbReference>
<keyword evidence="1" id="KW-0175">Coiled coil</keyword>
<dbReference type="Pfam" id="PF00249">
    <property type="entry name" value="Myb_DNA-binding"/>
    <property type="match status" value="1"/>
</dbReference>
<dbReference type="SUPFAM" id="SSF46689">
    <property type="entry name" value="Homeodomain-like"/>
    <property type="match status" value="2"/>
</dbReference>
<accession>A0A9P6TZK0</accession>
<feature type="domain" description="HTH myb-type" evidence="5">
    <location>
        <begin position="776"/>
        <end position="826"/>
    </location>
</feature>
<evidence type="ECO:0000259" key="3">
    <source>
        <dbReference type="PROSITE" id="PS50090"/>
    </source>
</evidence>
<dbReference type="PANTHER" id="PTHR45614">
    <property type="entry name" value="MYB PROTEIN-RELATED"/>
    <property type="match status" value="1"/>
</dbReference>
<keyword evidence="7" id="KW-1185">Reference proteome</keyword>
<dbReference type="GO" id="GO:0005634">
    <property type="term" value="C:nucleus"/>
    <property type="evidence" value="ECO:0007669"/>
    <property type="project" value="TreeGrafter"/>
</dbReference>
<organism evidence="6 7">
    <name type="scientific">Actinomortierella ambigua</name>
    <dbReference type="NCBI Taxonomy" id="1343610"/>
    <lineage>
        <taxon>Eukaryota</taxon>
        <taxon>Fungi</taxon>
        <taxon>Fungi incertae sedis</taxon>
        <taxon>Mucoromycota</taxon>
        <taxon>Mortierellomycotina</taxon>
        <taxon>Mortierellomycetes</taxon>
        <taxon>Mortierellales</taxon>
        <taxon>Mortierellaceae</taxon>
        <taxon>Actinomortierella</taxon>
    </lineage>
</organism>
<feature type="coiled-coil region" evidence="1">
    <location>
        <begin position="466"/>
        <end position="493"/>
    </location>
</feature>
<reference evidence="6" key="1">
    <citation type="journal article" date="2020" name="Fungal Divers.">
        <title>Resolving the Mortierellaceae phylogeny through synthesis of multi-gene phylogenetics and phylogenomics.</title>
        <authorList>
            <person name="Vandepol N."/>
            <person name="Liber J."/>
            <person name="Desiro A."/>
            <person name="Na H."/>
            <person name="Kennedy M."/>
            <person name="Barry K."/>
            <person name="Grigoriev I.V."/>
            <person name="Miller A.N."/>
            <person name="O'Donnell K."/>
            <person name="Stajich J.E."/>
            <person name="Bonito G."/>
        </authorList>
    </citation>
    <scope>NUCLEOTIDE SEQUENCE</scope>
    <source>
        <strain evidence="6">BC1065</strain>
    </source>
</reference>
<protein>
    <submittedName>
        <fullName evidence="6">Uncharacterized protein</fullName>
    </submittedName>
</protein>
<evidence type="ECO:0000256" key="2">
    <source>
        <dbReference type="SAM" id="MobiDB-lite"/>
    </source>
</evidence>
<feature type="region of interest" description="Disordered" evidence="2">
    <location>
        <begin position="532"/>
        <end position="561"/>
    </location>
</feature>
<evidence type="ECO:0000259" key="5">
    <source>
        <dbReference type="PROSITE" id="PS51294"/>
    </source>
</evidence>
<evidence type="ECO:0000256" key="1">
    <source>
        <dbReference type="SAM" id="Coils"/>
    </source>
</evidence>
<evidence type="ECO:0000313" key="7">
    <source>
        <dbReference type="Proteomes" id="UP000807716"/>
    </source>
</evidence>
<dbReference type="PROSITE" id="PS50090">
    <property type="entry name" value="MYB_LIKE"/>
    <property type="match status" value="3"/>
</dbReference>
<feature type="compositionally biased region" description="Low complexity" evidence="2">
    <location>
        <begin position="342"/>
        <end position="362"/>
    </location>
</feature>
<dbReference type="EMBL" id="JAAAJB010000545">
    <property type="protein sequence ID" value="KAG0253997.1"/>
    <property type="molecule type" value="Genomic_DNA"/>
</dbReference>